<organism evidence="2 3">
    <name type="scientific">Moheibacter sediminis</name>
    <dbReference type="NCBI Taxonomy" id="1434700"/>
    <lineage>
        <taxon>Bacteria</taxon>
        <taxon>Pseudomonadati</taxon>
        <taxon>Bacteroidota</taxon>
        <taxon>Flavobacteriia</taxon>
        <taxon>Flavobacteriales</taxon>
        <taxon>Weeksellaceae</taxon>
        <taxon>Moheibacter</taxon>
    </lineage>
</organism>
<dbReference type="Gene3D" id="3.30.70.100">
    <property type="match status" value="1"/>
</dbReference>
<dbReference type="CDD" id="cd00371">
    <property type="entry name" value="HMA"/>
    <property type="match status" value="1"/>
</dbReference>
<dbReference type="OrthoDB" id="677920at2"/>
<sequence length="68" mass="7533">MKEMKFKTNINCGGCIASVTPHLNQIEGINWKVDTENPDKILTVDSDKVSEQEIIEAVKKAGFQINVA</sequence>
<dbReference type="GO" id="GO:0046872">
    <property type="term" value="F:metal ion binding"/>
    <property type="evidence" value="ECO:0007669"/>
    <property type="project" value="InterPro"/>
</dbReference>
<reference evidence="3" key="1">
    <citation type="submission" date="2017-04" db="EMBL/GenBank/DDBJ databases">
        <authorList>
            <person name="Varghese N."/>
            <person name="Submissions S."/>
        </authorList>
    </citation>
    <scope>NUCLEOTIDE SEQUENCE [LARGE SCALE GENOMIC DNA]</scope>
    <source>
        <strain evidence="3">CGMCC 1.12708</strain>
    </source>
</reference>
<dbReference type="STRING" id="1434700.SAMN06296427_10596"/>
<protein>
    <submittedName>
        <fullName evidence="2">Copper chaperone CopZ</fullName>
    </submittedName>
</protein>
<dbReference type="AlphaFoldDB" id="A0A1W2AVN7"/>
<keyword evidence="3" id="KW-1185">Reference proteome</keyword>
<gene>
    <name evidence="2" type="ORF">SAMN06296427_10596</name>
</gene>
<evidence type="ECO:0000259" key="1">
    <source>
        <dbReference type="PROSITE" id="PS50846"/>
    </source>
</evidence>
<evidence type="ECO:0000313" key="3">
    <source>
        <dbReference type="Proteomes" id="UP000192393"/>
    </source>
</evidence>
<dbReference type="SUPFAM" id="SSF55008">
    <property type="entry name" value="HMA, heavy metal-associated domain"/>
    <property type="match status" value="1"/>
</dbReference>
<evidence type="ECO:0000313" key="2">
    <source>
        <dbReference type="EMBL" id="SMC64552.1"/>
    </source>
</evidence>
<dbReference type="RefSeq" id="WP_084017304.1">
    <property type="nucleotide sequence ID" value="NZ_FWXS01000005.1"/>
</dbReference>
<accession>A0A1W2AVN7</accession>
<name>A0A1W2AVN7_9FLAO</name>
<proteinExistence type="predicted"/>
<dbReference type="Pfam" id="PF00403">
    <property type="entry name" value="HMA"/>
    <property type="match status" value="1"/>
</dbReference>
<dbReference type="InterPro" id="IPR006121">
    <property type="entry name" value="HMA_dom"/>
</dbReference>
<dbReference type="Proteomes" id="UP000192393">
    <property type="component" value="Unassembled WGS sequence"/>
</dbReference>
<dbReference type="InterPro" id="IPR036163">
    <property type="entry name" value="HMA_dom_sf"/>
</dbReference>
<dbReference type="PROSITE" id="PS50846">
    <property type="entry name" value="HMA_2"/>
    <property type="match status" value="1"/>
</dbReference>
<feature type="domain" description="HMA" evidence="1">
    <location>
        <begin position="1"/>
        <end position="66"/>
    </location>
</feature>
<dbReference type="EMBL" id="FWXS01000005">
    <property type="protein sequence ID" value="SMC64552.1"/>
    <property type="molecule type" value="Genomic_DNA"/>
</dbReference>